<protein>
    <submittedName>
        <fullName evidence="2">Alpha/beta hydrolase</fullName>
    </submittedName>
</protein>
<reference evidence="2" key="1">
    <citation type="submission" date="2021-01" db="EMBL/GenBank/DDBJ databases">
        <title>Whole genome shotgun sequence of Virgisporangium aurantiacum NBRC 16421.</title>
        <authorList>
            <person name="Komaki H."/>
            <person name="Tamura T."/>
        </authorList>
    </citation>
    <scope>NUCLEOTIDE SEQUENCE</scope>
    <source>
        <strain evidence="2">NBRC 16421</strain>
    </source>
</reference>
<name>A0A8J3Z439_9ACTN</name>
<dbReference type="GO" id="GO:0016787">
    <property type="term" value="F:hydrolase activity"/>
    <property type="evidence" value="ECO:0007669"/>
    <property type="project" value="UniProtKB-KW"/>
</dbReference>
<organism evidence="2 3">
    <name type="scientific">Virgisporangium aurantiacum</name>
    <dbReference type="NCBI Taxonomy" id="175570"/>
    <lineage>
        <taxon>Bacteria</taxon>
        <taxon>Bacillati</taxon>
        <taxon>Actinomycetota</taxon>
        <taxon>Actinomycetes</taxon>
        <taxon>Micromonosporales</taxon>
        <taxon>Micromonosporaceae</taxon>
        <taxon>Virgisporangium</taxon>
    </lineage>
</organism>
<feature type="domain" description="AB hydrolase-1" evidence="1">
    <location>
        <begin position="4"/>
        <end position="251"/>
    </location>
</feature>
<dbReference type="Gene3D" id="3.40.50.1820">
    <property type="entry name" value="alpha/beta hydrolase"/>
    <property type="match status" value="1"/>
</dbReference>
<keyword evidence="3" id="KW-1185">Reference proteome</keyword>
<dbReference type="InterPro" id="IPR052897">
    <property type="entry name" value="Sec-Metab_Biosynth_Hydrolase"/>
</dbReference>
<dbReference type="InterPro" id="IPR000073">
    <property type="entry name" value="AB_hydrolase_1"/>
</dbReference>
<sequence>MTTFLLIPGAGGAAWYWHRLVPELRRRGHEAIAVDLPAADDSAGLAEYTAAAVRAAEEAGWAAQEAPRTAGSAANGGTRAANGGAGAAAGDLVVVGQSMGGLTAPMVGTRLGAARIVLLNAMIPAPGETGGAWWVNTGQEEARRACDVDEGRDPDGPFDPLVYFFHDVPDDVVTEAMAAGDPAQSGAPFGEPWPLAAWPDVPTEVLVAREDRFFPAGFQARVARERLGVTPRVLPGGHLVALSRPAELADALTAPS</sequence>
<dbReference type="Proteomes" id="UP000612585">
    <property type="component" value="Unassembled WGS sequence"/>
</dbReference>
<dbReference type="RefSeq" id="WP_203994670.1">
    <property type="nucleotide sequence ID" value="NZ_BOPG01000024.1"/>
</dbReference>
<dbReference type="PANTHER" id="PTHR37017:SF11">
    <property type="entry name" value="ESTERASE_LIPASE_THIOESTERASE DOMAIN-CONTAINING PROTEIN"/>
    <property type="match status" value="1"/>
</dbReference>
<evidence type="ECO:0000313" key="3">
    <source>
        <dbReference type="Proteomes" id="UP000612585"/>
    </source>
</evidence>
<dbReference type="EMBL" id="BOPG01000024">
    <property type="protein sequence ID" value="GIJ56387.1"/>
    <property type="molecule type" value="Genomic_DNA"/>
</dbReference>
<gene>
    <name evidence="2" type="ORF">Vau01_039030</name>
</gene>
<dbReference type="InterPro" id="IPR029058">
    <property type="entry name" value="AB_hydrolase_fold"/>
</dbReference>
<evidence type="ECO:0000259" key="1">
    <source>
        <dbReference type="Pfam" id="PF12697"/>
    </source>
</evidence>
<dbReference type="SUPFAM" id="SSF53474">
    <property type="entry name" value="alpha/beta-Hydrolases"/>
    <property type="match status" value="1"/>
</dbReference>
<comment type="caution">
    <text evidence="2">The sequence shown here is derived from an EMBL/GenBank/DDBJ whole genome shotgun (WGS) entry which is preliminary data.</text>
</comment>
<evidence type="ECO:0000313" key="2">
    <source>
        <dbReference type="EMBL" id="GIJ56387.1"/>
    </source>
</evidence>
<accession>A0A8J3Z439</accession>
<dbReference type="Pfam" id="PF12697">
    <property type="entry name" value="Abhydrolase_6"/>
    <property type="match status" value="1"/>
</dbReference>
<dbReference type="PANTHER" id="PTHR37017">
    <property type="entry name" value="AB HYDROLASE-1 DOMAIN-CONTAINING PROTEIN-RELATED"/>
    <property type="match status" value="1"/>
</dbReference>
<dbReference type="AlphaFoldDB" id="A0A8J3Z439"/>
<keyword evidence="2" id="KW-0378">Hydrolase</keyword>
<proteinExistence type="predicted"/>